<name>A0A7K4AH37_METSH</name>
<organism evidence="1 2">
    <name type="scientific">Methanothrix soehngenii</name>
    <name type="common">Methanosaeta concilii</name>
    <dbReference type="NCBI Taxonomy" id="2223"/>
    <lineage>
        <taxon>Archaea</taxon>
        <taxon>Methanobacteriati</taxon>
        <taxon>Methanobacteriota</taxon>
        <taxon>Stenosarchaea group</taxon>
        <taxon>Methanomicrobia</taxon>
        <taxon>Methanotrichales</taxon>
        <taxon>Methanotrichaceae</taxon>
        <taxon>Methanothrix</taxon>
    </lineage>
</organism>
<dbReference type="RefSeq" id="WP_273278343.1">
    <property type="nucleotide sequence ID" value="NZ_CAJYDL010000001.1"/>
</dbReference>
<proteinExistence type="predicted"/>
<evidence type="ECO:0000313" key="1">
    <source>
        <dbReference type="EMBL" id="NLJ22225.1"/>
    </source>
</evidence>
<sequence>MRDMQQDTQQELRQLPNLEGIDPETARRLQSCLDCEFACTPVRYFRTRKATFLASSIEPLSIRISGFGEPFQSRQLTCCNIDNPEDLEVSMDSCEMLFFSARDPGVLYLKEGMCSVSGPKRSDLAREIDRPARLLDELPRRDPDVVRMDERTFRQTGTISIQSPFTLVILDGQPGAAKL</sequence>
<dbReference type="EMBL" id="JAAYUN010000067">
    <property type="protein sequence ID" value="NLJ22225.1"/>
    <property type="molecule type" value="Genomic_DNA"/>
</dbReference>
<dbReference type="Proteomes" id="UP000544742">
    <property type="component" value="Unassembled WGS sequence"/>
</dbReference>
<gene>
    <name evidence="1" type="ORF">GX426_03855</name>
</gene>
<accession>A0A7K4AH37</accession>
<protein>
    <submittedName>
        <fullName evidence="1">Uncharacterized protein</fullName>
    </submittedName>
</protein>
<comment type="caution">
    <text evidence="1">The sequence shown here is derived from an EMBL/GenBank/DDBJ whole genome shotgun (WGS) entry which is preliminary data.</text>
</comment>
<dbReference type="AlphaFoldDB" id="A0A7K4AH37"/>
<evidence type="ECO:0000313" key="2">
    <source>
        <dbReference type="Proteomes" id="UP000544742"/>
    </source>
</evidence>
<reference evidence="1 2" key="1">
    <citation type="journal article" date="2020" name="Biotechnol. Biofuels">
        <title>New insights from the biogas microbiome by comprehensive genome-resolved metagenomics of nearly 1600 species originating from multiple anaerobic digesters.</title>
        <authorList>
            <person name="Campanaro S."/>
            <person name="Treu L."/>
            <person name="Rodriguez-R L.M."/>
            <person name="Kovalovszki A."/>
            <person name="Ziels R.M."/>
            <person name="Maus I."/>
            <person name="Zhu X."/>
            <person name="Kougias P.G."/>
            <person name="Basile A."/>
            <person name="Luo G."/>
            <person name="Schluter A."/>
            <person name="Konstantinidis K.T."/>
            <person name="Angelidaki I."/>
        </authorList>
    </citation>
    <scope>NUCLEOTIDE SEQUENCE [LARGE SCALE GENOMIC DNA]</scope>
    <source>
        <strain evidence="1">AS27yjCOA_157</strain>
    </source>
</reference>